<accession>A0AAV2IQN5</accession>
<dbReference type="AlphaFoldDB" id="A0AAV2IQN5"/>
<evidence type="ECO:0000313" key="5">
    <source>
        <dbReference type="Proteomes" id="UP001497497"/>
    </source>
</evidence>
<gene>
    <name evidence="4" type="ORF">GSLYS_00020611001</name>
</gene>
<dbReference type="InterPro" id="IPR053280">
    <property type="entry name" value="Aerolysin-like_pore-former"/>
</dbReference>
<keyword evidence="2" id="KW-1015">Disulfide bond</keyword>
<dbReference type="PANTHER" id="PTHR34007">
    <property type="entry name" value="AEROLYSIN-LIKE PROTEIN-RELATED"/>
    <property type="match status" value="1"/>
</dbReference>
<keyword evidence="5" id="KW-1185">Reference proteome</keyword>
<dbReference type="Pfam" id="PF01117">
    <property type="entry name" value="Aerolysin"/>
    <property type="match status" value="1"/>
</dbReference>
<dbReference type="PANTHER" id="PTHR34007:SF1">
    <property type="entry name" value="AEROLYSIN-LIKE PROTEIN-RELATED"/>
    <property type="match status" value="1"/>
</dbReference>
<organism evidence="4 5">
    <name type="scientific">Lymnaea stagnalis</name>
    <name type="common">Great pond snail</name>
    <name type="synonym">Helix stagnalis</name>
    <dbReference type="NCBI Taxonomy" id="6523"/>
    <lineage>
        <taxon>Eukaryota</taxon>
        <taxon>Metazoa</taxon>
        <taxon>Spiralia</taxon>
        <taxon>Lophotrochozoa</taxon>
        <taxon>Mollusca</taxon>
        <taxon>Gastropoda</taxon>
        <taxon>Heterobranchia</taxon>
        <taxon>Euthyneura</taxon>
        <taxon>Panpulmonata</taxon>
        <taxon>Hygrophila</taxon>
        <taxon>Lymnaeoidea</taxon>
        <taxon>Lymnaeidae</taxon>
        <taxon>Lymnaea</taxon>
    </lineage>
</organism>
<reference evidence="4 5" key="1">
    <citation type="submission" date="2024-04" db="EMBL/GenBank/DDBJ databases">
        <authorList>
            <consortium name="Genoscope - CEA"/>
            <person name="William W."/>
        </authorList>
    </citation>
    <scope>NUCLEOTIDE SEQUENCE [LARGE SCALE GENOMIC DNA]</scope>
</reference>
<sequence>MSALVSSCLGSCVSDDWTGTLKNEGWSRCAQDWDYLAGFTRGDRPYGTASDPLTSIERAQCCGQEGVYAGAKTQTVIADWSNIFLSGYKSWAFCPEGYFMQGLRRADSTSEGINNFKHARCTKPATHPHYYGQCYTENVWNCLEVRGLCSCKPGFHLTGLFKSECDALYCLEELRCCAMAPIQVLKETSKIKSRMMDITLKELAKLGYFFGYAYPAGCKGQLPGDDYWKEGETWVADASSLCSGIRTNERLKIVYGQWSFGMTDIKYGDPIIQELKPETVDSGTFYNEDITSAEQTISREAVSIRTVTHTAESTFKNSHELNLQLTYNSPSISLGPINLGKLQFSAGYKFNYEKSTTTTDVTGSQQSSTFSLESSKTLEPNTAAKWKFVLAKQRVSIPYTATVVAKFSVEFQGWLHGLNLHSDYYLKHTNPVINYRFGDANVPFYEALKTQSVQNSLPWMWYQVKSNFLDAKQAIDYLIDQNNYLFTVTGRFDDVVGTNVEFKWDTIPLTKRDVS</sequence>
<protein>
    <recommendedName>
        <fullName evidence="3">Aerolysin-like C-terminal domain-containing protein</fullName>
    </recommendedName>
</protein>
<dbReference type="Gene3D" id="3.30.412.10">
    <property type="entry name" value="Proaerolysin, chain A, domain 2"/>
    <property type="match status" value="2"/>
</dbReference>
<dbReference type="SUPFAM" id="SSF56973">
    <property type="entry name" value="Aerolisin/ETX pore-forming domain"/>
    <property type="match status" value="1"/>
</dbReference>
<proteinExistence type="inferred from homology"/>
<evidence type="ECO:0000256" key="1">
    <source>
        <dbReference type="ARBA" id="ARBA00009831"/>
    </source>
</evidence>
<dbReference type="Proteomes" id="UP001497497">
    <property type="component" value="Unassembled WGS sequence"/>
</dbReference>
<name>A0AAV2IQN5_LYMST</name>
<comment type="caution">
    <text evidence="4">The sequence shown here is derived from an EMBL/GenBank/DDBJ whole genome shotgun (WGS) entry which is preliminary data.</text>
</comment>
<dbReference type="CDD" id="cd20219">
    <property type="entry name" value="PFM_physalysin-1-like"/>
    <property type="match status" value="1"/>
</dbReference>
<evidence type="ECO:0000256" key="2">
    <source>
        <dbReference type="ARBA" id="ARBA00023157"/>
    </source>
</evidence>
<dbReference type="EMBL" id="CAXITT010000938">
    <property type="protein sequence ID" value="CAL1547286.1"/>
    <property type="molecule type" value="Genomic_DNA"/>
</dbReference>
<feature type="domain" description="Aerolysin-like C-terminal" evidence="3">
    <location>
        <begin position="188"/>
        <end position="510"/>
    </location>
</feature>
<evidence type="ECO:0000313" key="4">
    <source>
        <dbReference type="EMBL" id="CAL1547286.1"/>
    </source>
</evidence>
<comment type="similarity">
    <text evidence="1">Belongs to the aerolysin family.</text>
</comment>
<dbReference type="InterPro" id="IPR055267">
    <property type="entry name" value="Aerolysin-like_C"/>
</dbReference>
<evidence type="ECO:0000259" key="3">
    <source>
        <dbReference type="Pfam" id="PF01117"/>
    </source>
</evidence>
<feature type="non-terminal residue" evidence="4">
    <location>
        <position position="515"/>
    </location>
</feature>